<dbReference type="Proteomes" id="UP000295504">
    <property type="component" value="Unassembled WGS sequence"/>
</dbReference>
<dbReference type="InterPro" id="IPR010078">
    <property type="entry name" value="PurR_Bsub"/>
</dbReference>
<evidence type="ECO:0000259" key="6">
    <source>
        <dbReference type="Pfam" id="PF00156"/>
    </source>
</evidence>
<dbReference type="AlphaFoldDB" id="A0A4R2TE18"/>
<evidence type="ECO:0000313" key="9">
    <source>
        <dbReference type="Proteomes" id="UP000295504"/>
    </source>
</evidence>
<dbReference type="OrthoDB" id="4213751at2"/>
<dbReference type="InterPro" id="IPR015265">
    <property type="entry name" value="PuR_N"/>
</dbReference>
<dbReference type="CDD" id="cd06223">
    <property type="entry name" value="PRTases_typeI"/>
    <property type="match status" value="1"/>
</dbReference>
<dbReference type="NCBIfam" id="TIGR01743">
    <property type="entry name" value="purR_Bsub"/>
    <property type="match status" value="1"/>
</dbReference>
<dbReference type="SUPFAM" id="SSF53271">
    <property type="entry name" value="PRTase-like"/>
    <property type="match status" value="1"/>
</dbReference>
<evidence type="ECO:0000256" key="3">
    <source>
        <dbReference type="ARBA" id="ARBA00023125"/>
    </source>
</evidence>
<keyword evidence="4" id="KW-0804">Transcription</keyword>
<evidence type="ECO:0000256" key="4">
    <source>
        <dbReference type="ARBA" id="ARBA00023163"/>
    </source>
</evidence>
<evidence type="ECO:0000256" key="1">
    <source>
        <dbReference type="ARBA" id="ARBA00011738"/>
    </source>
</evidence>
<dbReference type="EMBL" id="SLYC01000023">
    <property type="protein sequence ID" value="TCQ01730.1"/>
    <property type="molecule type" value="Genomic_DNA"/>
</dbReference>
<proteinExistence type="inferred from homology"/>
<dbReference type="GO" id="GO:0003677">
    <property type="term" value="F:DNA binding"/>
    <property type="evidence" value="ECO:0007669"/>
    <property type="project" value="UniProtKB-KW"/>
</dbReference>
<dbReference type="GO" id="GO:0045982">
    <property type="term" value="P:negative regulation of purine nucleobase metabolic process"/>
    <property type="evidence" value="ECO:0007669"/>
    <property type="project" value="InterPro"/>
</dbReference>
<evidence type="ECO:0000256" key="2">
    <source>
        <dbReference type="ARBA" id="ARBA00023015"/>
    </source>
</evidence>
<dbReference type="RefSeq" id="WP_132848741.1">
    <property type="nucleotide sequence ID" value="NZ_CP058648.1"/>
</dbReference>
<keyword evidence="2" id="KW-0805">Transcription regulation</keyword>
<evidence type="ECO:0000259" key="7">
    <source>
        <dbReference type="Pfam" id="PF09182"/>
    </source>
</evidence>
<organism evidence="8 9">
    <name type="scientific">Serpentinicella alkaliphila</name>
    <dbReference type="NCBI Taxonomy" id="1734049"/>
    <lineage>
        <taxon>Bacteria</taxon>
        <taxon>Bacillati</taxon>
        <taxon>Bacillota</taxon>
        <taxon>Clostridia</taxon>
        <taxon>Peptostreptococcales</taxon>
        <taxon>Natronincolaceae</taxon>
        <taxon>Serpentinicella</taxon>
    </lineage>
</organism>
<gene>
    <name evidence="8" type="ORF">EDD79_10234</name>
</gene>
<keyword evidence="3" id="KW-0238">DNA-binding</keyword>
<dbReference type="Pfam" id="PF00156">
    <property type="entry name" value="Pribosyltran"/>
    <property type="match status" value="1"/>
</dbReference>
<dbReference type="PANTHER" id="PTHR43864">
    <property type="entry name" value="HYPOXANTHINE/GUANINE PHOSPHORIBOSYLTRANSFERASE"/>
    <property type="match status" value="1"/>
</dbReference>
<dbReference type="InterPro" id="IPR036390">
    <property type="entry name" value="WH_DNA-bd_sf"/>
</dbReference>
<dbReference type="InterPro" id="IPR036388">
    <property type="entry name" value="WH-like_DNA-bd_sf"/>
</dbReference>
<dbReference type="Pfam" id="PF09182">
    <property type="entry name" value="PuR_N"/>
    <property type="match status" value="1"/>
</dbReference>
<dbReference type="Gene3D" id="3.40.50.2020">
    <property type="match status" value="1"/>
</dbReference>
<accession>A0A4R2TE18</accession>
<keyword evidence="9" id="KW-1185">Reference proteome</keyword>
<name>A0A4R2TE18_9FIRM</name>
<dbReference type="InterPro" id="IPR029057">
    <property type="entry name" value="PRTase-like"/>
</dbReference>
<comment type="similarity">
    <text evidence="5">Belongs to the purine/pyrimidine phosphoribosyltransferase family. PurR subfamily.</text>
</comment>
<comment type="subunit">
    <text evidence="1">Homodimer.</text>
</comment>
<dbReference type="SUPFAM" id="SSF46785">
    <property type="entry name" value="Winged helix' DNA-binding domain"/>
    <property type="match status" value="1"/>
</dbReference>
<protein>
    <submittedName>
        <fullName evidence="8">Purine operon repressor PurR</fullName>
    </submittedName>
</protein>
<dbReference type="InterPro" id="IPR050118">
    <property type="entry name" value="Pur/Pyrimidine_PRTase"/>
</dbReference>
<evidence type="ECO:0000256" key="5">
    <source>
        <dbReference type="ARBA" id="ARBA00049656"/>
    </source>
</evidence>
<feature type="domain" description="Bacterial purine repressor N-terminal" evidence="7">
    <location>
        <begin position="5"/>
        <end position="74"/>
    </location>
</feature>
<dbReference type="GO" id="GO:0045892">
    <property type="term" value="P:negative regulation of DNA-templated transcription"/>
    <property type="evidence" value="ECO:0007669"/>
    <property type="project" value="InterPro"/>
</dbReference>
<comment type="caution">
    <text evidence="8">The sequence shown here is derived from an EMBL/GenBank/DDBJ whole genome shotgun (WGS) entry which is preliminary data.</text>
</comment>
<feature type="domain" description="Phosphoribosyltransferase" evidence="6">
    <location>
        <begin position="114"/>
        <end position="249"/>
    </location>
</feature>
<reference evidence="8 9" key="1">
    <citation type="submission" date="2019-03" db="EMBL/GenBank/DDBJ databases">
        <title>Genomic Encyclopedia of Type Strains, Phase IV (KMG-IV): sequencing the most valuable type-strain genomes for metagenomic binning, comparative biology and taxonomic classification.</title>
        <authorList>
            <person name="Goeker M."/>
        </authorList>
    </citation>
    <scope>NUCLEOTIDE SEQUENCE [LARGE SCALE GENOMIC DNA]</scope>
    <source>
        <strain evidence="8 9">DSM 100013</strain>
    </source>
</reference>
<dbReference type="PANTHER" id="PTHR43864:SF2">
    <property type="entry name" value="PUR OPERON REPRESSOR"/>
    <property type="match status" value="1"/>
</dbReference>
<sequence length="272" mass="30355">MSKFKRNERIAAMVKILSDYPNKLFTLNYFTDRFNAAKSTMSEDIVMVRQAMAKLGLGKVETVAGAAGGVKYVPFSTPDQNREVLNEVCEKLIEKNRILPGGFLYMMDVIFFPSIMQKVGEIFASQFDYSKVDYIVTVETRGIPLALMTAKAMNLPLVIVRINSEVMEGSMVSISYISATTGVIQRMSLSRRAIKPGSRVIIIDDYMRGGGTVKGIIDMMHEFDTEVEGVGVLVATKTPENKMVDNYVPLLIFEEGMTEDNKINIYPNPNIT</sequence>
<evidence type="ECO:0000313" key="8">
    <source>
        <dbReference type="EMBL" id="TCQ01730.1"/>
    </source>
</evidence>
<dbReference type="InterPro" id="IPR000836">
    <property type="entry name" value="PRTase_dom"/>
</dbReference>
<dbReference type="Gene3D" id="1.10.10.10">
    <property type="entry name" value="Winged helix-like DNA-binding domain superfamily/Winged helix DNA-binding domain"/>
    <property type="match status" value="1"/>
</dbReference>